<sequence>MGDTAQFHRGDAVSVVKGWCPGALRPMESGDGWVVRIRPLGGRLDAAQADAIAYAATAHGNGVIELTGRANLQLRGVTPDSHPKLIAALADRGLIDADIAAETRRNIIVTPFADAETDALAEALAARLAASDLPLPAKFGFAVDTGAAPVLTRDPADIRIERGRGGLLLRADGLDHAAPLHRVDDALALARWFLDMGGATAGRGRMAALIARGISPDATLPAPASATAPEPGTCVHGTLAALEFGQIPPDTLRRLARLGPLRVTPWRMLLVQGARNLPQMPGLILDPTDPRLRLRACPGAPACPQAQAETRDLARSLAGLVPPGTVLHVSGCAKGCGWPRAADRTLTATPQGFDLIRHGRAADPAALRGLHSDQLPKVL</sequence>
<dbReference type="InterPro" id="IPR036136">
    <property type="entry name" value="Nit/Sulf_reduc_fer-like_dom_sf"/>
</dbReference>
<keyword evidence="4 8" id="KW-0560">Oxidoreductase</keyword>
<organism evidence="8 9">
    <name type="scientific">Paracoccus rhizosphaerae</name>
    <dbReference type="NCBI Taxonomy" id="1133347"/>
    <lineage>
        <taxon>Bacteria</taxon>
        <taxon>Pseudomonadati</taxon>
        <taxon>Pseudomonadota</taxon>
        <taxon>Alphaproteobacteria</taxon>
        <taxon>Rhodobacterales</taxon>
        <taxon>Paracoccaceae</taxon>
        <taxon>Paracoccus</taxon>
    </lineage>
</organism>
<accession>A0ABV6CLM2</accession>
<feature type="domain" description="Nitrite/Sulfite reductase ferredoxin-like" evidence="7">
    <location>
        <begin position="26"/>
        <end position="90"/>
    </location>
</feature>
<evidence type="ECO:0000256" key="6">
    <source>
        <dbReference type="ARBA" id="ARBA00023014"/>
    </source>
</evidence>
<keyword evidence="1" id="KW-0004">4Fe-4S</keyword>
<reference evidence="8 9" key="1">
    <citation type="submission" date="2024-09" db="EMBL/GenBank/DDBJ databases">
        <authorList>
            <person name="Sun Q."/>
            <person name="Mori K."/>
        </authorList>
    </citation>
    <scope>NUCLEOTIDE SEQUENCE [LARGE SCALE GENOMIC DNA]</scope>
    <source>
        <strain evidence="8 9">CCM 7904</strain>
    </source>
</reference>
<dbReference type="EMBL" id="JBHLWQ010000144">
    <property type="protein sequence ID" value="MFC0201648.1"/>
    <property type="molecule type" value="Genomic_DNA"/>
</dbReference>
<dbReference type="InterPro" id="IPR051329">
    <property type="entry name" value="NIR_SIR_4Fe-4S"/>
</dbReference>
<protein>
    <submittedName>
        <fullName evidence="8">Precorrin-3B synthase</fullName>
        <ecNumber evidence="8">1.14.13.83</ecNumber>
    </submittedName>
</protein>
<proteinExistence type="predicted"/>
<evidence type="ECO:0000313" key="8">
    <source>
        <dbReference type="EMBL" id="MFC0201648.1"/>
    </source>
</evidence>
<keyword evidence="2" id="KW-0349">Heme</keyword>
<name>A0ABV6CLM2_9RHOB</name>
<keyword evidence="3" id="KW-0479">Metal-binding</keyword>
<dbReference type="NCBIfam" id="TIGR02435">
    <property type="entry name" value="CobG"/>
    <property type="match status" value="1"/>
</dbReference>
<gene>
    <name evidence="8" type="primary">cobG</name>
    <name evidence="8" type="ORF">ACFFIZ_15395</name>
</gene>
<dbReference type="GO" id="GO:0043818">
    <property type="term" value="F:precorrin-3B synthase activity"/>
    <property type="evidence" value="ECO:0007669"/>
    <property type="project" value="UniProtKB-EC"/>
</dbReference>
<dbReference type="Proteomes" id="UP001589795">
    <property type="component" value="Unassembled WGS sequence"/>
</dbReference>
<evidence type="ECO:0000256" key="2">
    <source>
        <dbReference type="ARBA" id="ARBA00022617"/>
    </source>
</evidence>
<dbReference type="Pfam" id="PF03460">
    <property type="entry name" value="NIR_SIR_ferr"/>
    <property type="match status" value="1"/>
</dbReference>
<evidence type="ECO:0000259" key="7">
    <source>
        <dbReference type="Pfam" id="PF03460"/>
    </source>
</evidence>
<keyword evidence="6" id="KW-0411">Iron-sulfur</keyword>
<dbReference type="PANTHER" id="PTHR32439:SF9">
    <property type="entry name" value="BLR3264 PROTEIN"/>
    <property type="match status" value="1"/>
</dbReference>
<dbReference type="InterPro" id="IPR005117">
    <property type="entry name" value="NiRdtase/SiRdtase_haem-b_fer"/>
</dbReference>
<evidence type="ECO:0000256" key="4">
    <source>
        <dbReference type="ARBA" id="ARBA00023002"/>
    </source>
</evidence>
<dbReference type="Gene3D" id="3.90.480.20">
    <property type="match status" value="1"/>
</dbReference>
<dbReference type="EC" id="1.14.13.83" evidence="8"/>
<dbReference type="SUPFAM" id="SSF56014">
    <property type="entry name" value="Nitrite and sulphite reductase 4Fe-4S domain-like"/>
    <property type="match status" value="1"/>
</dbReference>
<dbReference type="Gene3D" id="3.30.413.10">
    <property type="entry name" value="Sulfite Reductase Hemoprotein, domain 1"/>
    <property type="match status" value="1"/>
</dbReference>
<dbReference type="InterPro" id="IPR012798">
    <property type="entry name" value="Cbl_synth_CobG-like"/>
</dbReference>
<keyword evidence="5" id="KW-0408">Iron</keyword>
<evidence type="ECO:0000256" key="5">
    <source>
        <dbReference type="ARBA" id="ARBA00023004"/>
    </source>
</evidence>
<dbReference type="PANTHER" id="PTHR32439">
    <property type="entry name" value="FERREDOXIN--NITRITE REDUCTASE, CHLOROPLASTIC"/>
    <property type="match status" value="1"/>
</dbReference>
<comment type="caution">
    <text evidence="8">The sequence shown here is derived from an EMBL/GenBank/DDBJ whole genome shotgun (WGS) entry which is preliminary data.</text>
</comment>
<evidence type="ECO:0000313" key="9">
    <source>
        <dbReference type="Proteomes" id="UP001589795"/>
    </source>
</evidence>
<dbReference type="RefSeq" id="WP_322630193.1">
    <property type="nucleotide sequence ID" value="NZ_JAOTBE010000018.1"/>
</dbReference>
<dbReference type="InterPro" id="IPR045854">
    <property type="entry name" value="NO2/SO3_Rdtase_4Fe4S_sf"/>
</dbReference>
<evidence type="ECO:0000256" key="1">
    <source>
        <dbReference type="ARBA" id="ARBA00022485"/>
    </source>
</evidence>
<dbReference type="SUPFAM" id="SSF55124">
    <property type="entry name" value="Nitrite/Sulfite reductase N-terminal domain-like"/>
    <property type="match status" value="2"/>
</dbReference>
<keyword evidence="9" id="KW-1185">Reference proteome</keyword>
<evidence type="ECO:0000256" key="3">
    <source>
        <dbReference type="ARBA" id="ARBA00022723"/>
    </source>
</evidence>